<dbReference type="GO" id="GO:0003677">
    <property type="term" value="F:DNA binding"/>
    <property type="evidence" value="ECO:0007669"/>
    <property type="project" value="InterPro"/>
</dbReference>
<dbReference type="Pfam" id="PF00172">
    <property type="entry name" value="Zn_clus"/>
    <property type="match status" value="1"/>
</dbReference>
<dbReference type="SMART" id="SM00906">
    <property type="entry name" value="Fungal_trans"/>
    <property type="match status" value="1"/>
</dbReference>
<dbReference type="SMART" id="SM00066">
    <property type="entry name" value="GAL4"/>
    <property type="match status" value="1"/>
</dbReference>
<keyword evidence="2" id="KW-0479">Metal-binding</keyword>
<dbReference type="InterPro" id="IPR036864">
    <property type="entry name" value="Zn2-C6_fun-type_DNA-bd_sf"/>
</dbReference>
<proteinExistence type="predicted"/>
<gene>
    <name evidence="6" type="ORF">B0T11DRAFT_141777</name>
</gene>
<evidence type="ECO:0000259" key="5">
    <source>
        <dbReference type="PROSITE" id="PS50048"/>
    </source>
</evidence>
<dbReference type="Proteomes" id="UP000813385">
    <property type="component" value="Unassembled WGS sequence"/>
</dbReference>
<dbReference type="GO" id="GO:0000981">
    <property type="term" value="F:DNA-binding transcription factor activity, RNA polymerase II-specific"/>
    <property type="evidence" value="ECO:0007669"/>
    <property type="project" value="InterPro"/>
</dbReference>
<comment type="caution">
    <text evidence="6">The sequence shown here is derived from an EMBL/GenBank/DDBJ whole genome shotgun (WGS) entry which is preliminary data.</text>
</comment>
<dbReference type="Pfam" id="PF04082">
    <property type="entry name" value="Fungal_trans"/>
    <property type="match status" value="1"/>
</dbReference>
<evidence type="ECO:0000256" key="2">
    <source>
        <dbReference type="ARBA" id="ARBA00022723"/>
    </source>
</evidence>
<feature type="region of interest" description="Disordered" evidence="4">
    <location>
        <begin position="99"/>
        <end position="119"/>
    </location>
</feature>
<dbReference type="GO" id="GO:0006351">
    <property type="term" value="P:DNA-templated transcription"/>
    <property type="evidence" value="ECO:0007669"/>
    <property type="project" value="InterPro"/>
</dbReference>
<feature type="compositionally biased region" description="Low complexity" evidence="4">
    <location>
        <begin position="100"/>
        <end position="119"/>
    </location>
</feature>
<dbReference type="Gene3D" id="4.10.240.10">
    <property type="entry name" value="Zn(2)-C6 fungal-type DNA-binding domain"/>
    <property type="match status" value="1"/>
</dbReference>
<dbReference type="GO" id="GO:0005634">
    <property type="term" value="C:nucleus"/>
    <property type="evidence" value="ECO:0007669"/>
    <property type="project" value="UniProtKB-SubCell"/>
</dbReference>
<protein>
    <submittedName>
        <fullName evidence="6">Fungal-specific transcription factor</fullName>
    </submittedName>
</protein>
<dbReference type="PANTHER" id="PTHR31001">
    <property type="entry name" value="UNCHARACTERIZED TRANSCRIPTIONAL REGULATORY PROTEIN"/>
    <property type="match status" value="1"/>
</dbReference>
<reference evidence="6" key="1">
    <citation type="journal article" date="2021" name="Nat. Commun.">
        <title>Genetic determinants of endophytism in the Arabidopsis root mycobiome.</title>
        <authorList>
            <person name="Mesny F."/>
            <person name="Miyauchi S."/>
            <person name="Thiergart T."/>
            <person name="Pickel B."/>
            <person name="Atanasova L."/>
            <person name="Karlsson M."/>
            <person name="Huettel B."/>
            <person name="Barry K.W."/>
            <person name="Haridas S."/>
            <person name="Chen C."/>
            <person name="Bauer D."/>
            <person name="Andreopoulos W."/>
            <person name="Pangilinan J."/>
            <person name="LaButti K."/>
            <person name="Riley R."/>
            <person name="Lipzen A."/>
            <person name="Clum A."/>
            <person name="Drula E."/>
            <person name="Henrissat B."/>
            <person name="Kohler A."/>
            <person name="Grigoriev I.V."/>
            <person name="Martin F.M."/>
            <person name="Hacquard S."/>
        </authorList>
    </citation>
    <scope>NUCLEOTIDE SEQUENCE</scope>
    <source>
        <strain evidence="6">MPI-CAGE-AT-0016</strain>
    </source>
</reference>
<feature type="domain" description="Zn(2)-C6 fungal-type" evidence="5">
    <location>
        <begin position="34"/>
        <end position="63"/>
    </location>
</feature>
<evidence type="ECO:0000313" key="7">
    <source>
        <dbReference type="Proteomes" id="UP000813385"/>
    </source>
</evidence>
<organism evidence="6 7">
    <name type="scientific">Plectosphaerella cucumerina</name>
    <dbReference type="NCBI Taxonomy" id="40658"/>
    <lineage>
        <taxon>Eukaryota</taxon>
        <taxon>Fungi</taxon>
        <taxon>Dikarya</taxon>
        <taxon>Ascomycota</taxon>
        <taxon>Pezizomycotina</taxon>
        <taxon>Sordariomycetes</taxon>
        <taxon>Hypocreomycetidae</taxon>
        <taxon>Glomerellales</taxon>
        <taxon>Plectosphaerellaceae</taxon>
        <taxon>Plectosphaerella</taxon>
    </lineage>
</organism>
<evidence type="ECO:0000313" key="6">
    <source>
        <dbReference type="EMBL" id="KAH7347448.1"/>
    </source>
</evidence>
<dbReference type="CDD" id="cd12148">
    <property type="entry name" value="fungal_TF_MHR"/>
    <property type="match status" value="1"/>
</dbReference>
<feature type="compositionally biased region" description="Polar residues" evidence="4">
    <location>
        <begin position="1"/>
        <end position="11"/>
    </location>
</feature>
<evidence type="ECO:0000256" key="4">
    <source>
        <dbReference type="SAM" id="MobiDB-lite"/>
    </source>
</evidence>
<dbReference type="InterPro" id="IPR050613">
    <property type="entry name" value="Sec_Metabolite_Reg"/>
</dbReference>
<sequence length="695" mass="76695">MSGFASSTTPEAESDPASAQPHQPPGPSRRSHRSCHLCNRRKVRCDKRDPCGPCSRAGKQCVFPPPGEPIRRPRKTTMADVASRISNLEQTLVSARKDTAGPAAPYATASPSPAPVQSAVPAHLRGPAPATPRTPEVAAVNGVLVQRGSTSQYFNEILLSRVIEEDQDMQSVFNSPESRPPQPAVSSPFNPMGILSAPSLSHMPASFYPPKQAALRLWGIYLNYVENCCCLKIAHIPTMEIKIYSTIEDPAAAPLENLALSYAVFFATLISRGEDEVSVLLGGTRTAWLMQTKMGFEQALAHADFLDKPNMTCLHAMAVYLSALVVINRGKGNWILNGLAIRIAQSLGIQCDGERLGLSPFESEIRRRLWWHFVNRDGRGGEDYGLQSIHTHSQSPDMKLPLNVEDSDLYPEMTELPPERKSFTVMTFTLNQIDIANASYRLANIAAAATPESPPSEEARLEIINEMKKRVNDRLKYCNMVVPRQRHTLFISTYVMRKVDLITRQQWTSLRCPGKIDSWATEEDLKEAVSTLEYGLKISSDELLKPFSWATKAYPQYHILMYVLWHLCVRPTGDGVDKAWAIVDSVFEKQTWDNMREGFGLKSAVLDALYAKARGIREKTRDAAAAGLASAAAEDAQVQAAIDGDAALSSSWPFGLGNAQGEGYEMLGEDGFPDWGSLVRGLQMDAQNFSDTLWR</sequence>
<dbReference type="AlphaFoldDB" id="A0A8K0WYA4"/>
<evidence type="ECO:0000256" key="3">
    <source>
        <dbReference type="ARBA" id="ARBA00023242"/>
    </source>
</evidence>
<dbReference type="PANTHER" id="PTHR31001:SF57">
    <property type="entry name" value="ZN(II)2CYS6 TRANSCRIPTION FACTOR (EUROFUNG)"/>
    <property type="match status" value="1"/>
</dbReference>
<dbReference type="SUPFAM" id="SSF57701">
    <property type="entry name" value="Zn2/Cys6 DNA-binding domain"/>
    <property type="match status" value="1"/>
</dbReference>
<feature type="region of interest" description="Disordered" evidence="4">
    <location>
        <begin position="1"/>
        <end position="36"/>
    </location>
</feature>
<comment type="subcellular location">
    <subcellularLocation>
        <location evidence="1">Nucleus</location>
    </subcellularLocation>
</comment>
<keyword evidence="3" id="KW-0539">Nucleus</keyword>
<accession>A0A8K0WYA4</accession>
<keyword evidence="7" id="KW-1185">Reference proteome</keyword>
<evidence type="ECO:0000256" key="1">
    <source>
        <dbReference type="ARBA" id="ARBA00004123"/>
    </source>
</evidence>
<dbReference type="CDD" id="cd00067">
    <property type="entry name" value="GAL4"/>
    <property type="match status" value="1"/>
</dbReference>
<dbReference type="GO" id="GO:0008270">
    <property type="term" value="F:zinc ion binding"/>
    <property type="evidence" value="ECO:0007669"/>
    <property type="project" value="InterPro"/>
</dbReference>
<dbReference type="InterPro" id="IPR007219">
    <property type="entry name" value="XnlR_reg_dom"/>
</dbReference>
<dbReference type="EMBL" id="JAGPXD010000007">
    <property type="protein sequence ID" value="KAH7347448.1"/>
    <property type="molecule type" value="Genomic_DNA"/>
</dbReference>
<dbReference type="InterPro" id="IPR001138">
    <property type="entry name" value="Zn2Cys6_DnaBD"/>
</dbReference>
<name>A0A8K0WYA4_9PEZI</name>
<dbReference type="PROSITE" id="PS50048">
    <property type="entry name" value="ZN2_CY6_FUNGAL_2"/>
    <property type="match status" value="1"/>
</dbReference>
<dbReference type="OrthoDB" id="424974at2759"/>